<evidence type="ECO:0000313" key="6">
    <source>
        <dbReference type="Proteomes" id="UP000275846"/>
    </source>
</evidence>
<gene>
    <name evidence="5" type="ORF">SSLN_LOCUS13024</name>
</gene>
<evidence type="ECO:0000256" key="1">
    <source>
        <dbReference type="ARBA" id="ARBA00022741"/>
    </source>
</evidence>
<dbReference type="CDD" id="cd19499">
    <property type="entry name" value="RecA-like_ClpB_Hsp104-like"/>
    <property type="match status" value="1"/>
</dbReference>
<dbReference type="STRING" id="70667.A0A183T976"/>
<dbReference type="InterPro" id="IPR027417">
    <property type="entry name" value="P-loop_NTPase"/>
</dbReference>
<organism evidence="7">
    <name type="scientific">Schistocephalus solidus</name>
    <name type="common">Tapeworm</name>
    <dbReference type="NCBI Taxonomy" id="70667"/>
    <lineage>
        <taxon>Eukaryota</taxon>
        <taxon>Metazoa</taxon>
        <taxon>Spiralia</taxon>
        <taxon>Lophotrochozoa</taxon>
        <taxon>Platyhelminthes</taxon>
        <taxon>Cestoda</taxon>
        <taxon>Eucestoda</taxon>
        <taxon>Diphyllobothriidea</taxon>
        <taxon>Diphyllobothriidae</taxon>
        <taxon>Schistocephalus</taxon>
    </lineage>
</organism>
<evidence type="ECO:0000313" key="5">
    <source>
        <dbReference type="EMBL" id="VDL99409.1"/>
    </source>
</evidence>
<dbReference type="GO" id="GO:0016887">
    <property type="term" value="F:ATP hydrolysis activity"/>
    <property type="evidence" value="ECO:0007669"/>
    <property type="project" value="InterPro"/>
</dbReference>
<dbReference type="OrthoDB" id="47330at2759"/>
<dbReference type="GO" id="GO:0034605">
    <property type="term" value="P:cellular response to heat"/>
    <property type="evidence" value="ECO:0007669"/>
    <property type="project" value="TreeGrafter"/>
</dbReference>
<evidence type="ECO:0000313" key="7">
    <source>
        <dbReference type="WBParaSite" id="SSLN_0001352501-mRNA-1"/>
    </source>
</evidence>
<dbReference type="InterPro" id="IPR003959">
    <property type="entry name" value="ATPase_AAA_core"/>
</dbReference>
<keyword evidence="2" id="KW-0067">ATP-binding</keyword>
<dbReference type="PANTHER" id="PTHR11638:SF93">
    <property type="entry name" value="MITOCHONDRIAL DISAGGREGASE"/>
    <property type="match status" value="1"/>
</dbReference>
<dbReference type="EMBL" id="UYSU01037738">
    <property type="protein sequence ID" value="VDL99409.1"/>
    <property type="molecule type" value="Genomic_DNA"/>
</dbReference>
<proteinExistence type="predicted"/>
<reference evidence="5 6" key="2">
    <citation type="submission" date="2018-11" db="EMBL/GenBank/DDBJ databases">
        <authorList>
            <consortium name="Pathogen Informatics"/>
        </authorList>
    </citation>
    <scope>NUCLEOTIDE SEQUENCE [LARGE SCALE GENOMIC DNA]</scope>
    <source>
        <strain evidence="5 6">NST_G2</strain>
    </source>
</reference>
<dbReference type="Gene3D" id="3.40.50.300">
    <property type="entry name" value="P-loop containing nucleotide triphosphate hydrolases"/>
    <property type="match status" value="2"/>
</dbReference>
<dbReference type="GO" id="GO:0005524">
    <property type="term" value="F:ATP binding"/>
    <property type="evidence" value="ECO:0007669"/>
    <property type="project" value="UniProtKB-KW"/>
</dbReference>
<evidence type="ECO:0000256" key="2">
    <source>
        <dbReference type="ARBA" id="ARBA00022840"/>
    </source>
</evidence>
<dbReference type="Pfam" id="PF07724">
    <property type="entry name" value="AAA_2"/>
    <property type="match status" value="1"/>
</dbReference>
<dbReference type="Proteomes" id="UP000275846">
    <property type="component" value="Unassembled WGS sequence"/>
</dbReference>
<name>A0A183T976_SCHSO</name>
<dbReference type="PANTHER" id="PTHR11638">
    <property type="entry name" value="ATP-DEPENDENT CLP PROTEASE"/>
    <property type="match status" value="1"/>
</dbReference>
<accession>A0A183T976</accession>
<dbReference type="SUPFAM" id="SSF52540">
    <property type="entry name" value="P-loop containing nucleoside triphosphate hydrolases"/>
    <property type="match status" value="1"/>
</dbReference>
<keyword evidence="1" id="KW-0547">Nucleotide-binding</keyword>
<dbReference type="WBParaSite" id="SSLN_0001352501-mRNA-1">
    <property type="protein sequence ID" value="SSLN_0001352501-mRNA-1"/>
    <property type="gene ID" value="SSLN_0001352501"/>
</dbReference>
<dbReference type="AlphaFoldDB" id="A0A183T976"/>
<sequence length="211" mass="23360">MEEVDNGIVVKCLLSAGAAIDAVDEYPGSYQVSMKSRKNPVEGANPTVKNARGHTPEMYSKNSTISQLLDGAKKQFAIKEQAREREERQRYPLEQRLRETLVGQEQAIRTVSSAIRRKENGWHDEDHPLVFLFLGSSGIGKTEMAKQVAKFIGAPPGYVGHESGGQLTRALKECPNAVVLFDETEKAHPDVLTALLQVFDEVSSISCQFSW</sequence>
<feature type="region of interest" description="Disordered" evidence="3">
    <location>
        <begin position="37"/>
        <end position="58"/>
    </location>
</feature>
<evidence type="ECO:0000259" key="4">
    <source>
        <dbReference type="Pfam" id="PF07724"/>
    </source>
</evidence>
<feature type="domain" description="ATPase AAA-type core" evidence="4">
    <location>
        <begin position="147"/>
        <end position="201"/>
    </location>
</feature>
<dbReference type="GO" id="GO:0005739">
    <property type="term" value="C:mitochondrion"/>
    <property type="evidence" value="ECO:0007669"/>
    <property type="project" value="TreeGrafter"/>
</dbReference>
<keyword evidence="6" id="KW-1185">Reference proteome</keyword>
<reference evidence="7" key="1">
    <citation type="submission" date="2016-06" db="UniProtKB">
        <authorList>
            <consortium name="WormBaseParasite"/>
        </authorList>
    </citation>
    <scope>IDENTIFICATION</scope>
</reference>
<evidence type="ECO:0000256" key="3">
    <source>
        <dbReference type="SAM" id="MobiDB-lite"/>
    </source>
</evidence>
<dbReference type="InterPro" id="IPR050130">
    <property type="entry name" value="ClpA_ClpB"/>
</dbReference>
<protein>
    <submittedName>
        <fullName evidence="7">ATPase_AAA_core domain-containing protein</fullName>
    </submittedName>
</protein>